<name>A0A1X2G203_9FUNG</name>
<reference evidence="1 2" key="1">
    <citation type="submission" date="2016-07" db="EMBL/GenBank/DDBJ databases">
        <title>Pervasive Adenine N6-methylation of Active Genes in Fungi.</title>
        <authorList>
            <consortium name="DOE Joint Genome Institute"/>
            <person name="Mondo S.J."/>
            <person name="Dannebaum R.O."/>
            <person name="Kuo R.C."/>
            <person name="Labutti K."/>
            <person name="Haridas S."/>
            <person name="Kuo A."/>
            <person name="Salamov A."/>
            <person name="Ahrendt S.R."/>
            <person name="Lipzen A."/>
            <person name="Sullivan W."/>
            <person name="Andreopoulos W.B."/>
            <person name="Clum A."/>
            <person name="Lindquist E."/>
            <person name="Daum C."/>
            <person name="Ramamoorthy G.K."/>
            <person name="Gryganskyi A."/>
            <person name="Culley D."/>
            <person name="Magnuson J.K."/>
            <person name="James T.Y."/>
            <person name="O'Malley M.A."/>
            <person name="Stajich J.E."/>
            <person name="Spatafora J.W."/>
            <person name="Visel A."/>
            <person name="Grigoriev I.V."/>
        </authorList>
    </citation>
    <scope>NUCLEOTIDE SEQUENCE [LARGE SCALE GENOMIC DNA]</scope>
    <source>
        <strain evidence="1 2">NRRL 3301</strain>
    </source>
</reference>
<protein>
    <submittedName>
        <fullName evidence="1">Uncharacterized protein</fullName>
    </submittedName>
</protein>
<organism evidence="1 2">
    <name type="scientific">Hesseltinella vesiculosa</name>
    <dbReference type="NCBI Taxonomy" id="101127"/>
    <lineage>
        <taxon>Eukaryota</taxon>
        <taxon>Fungi</taxon>
        <taxon>Fungi incertae sedis</taxon>
        <taxon>Mucoromycota</taxon>
        <taxon>Mucoromycotina</taxon>
        <taxon>Mucoromycetes</taxon>
        <taxon>Mucorales</taxon>
        <taxon>Cunninghamellaceae</taxon>
        <taxon>Hesseltinella</taxon>
    </lineage>
</organism>
<sequence>MVSLVLLQPFYQEEIVRYLCSGADDTSLKMPPEPHSLLNQFSFFLIRIVGLKYGELSVKYKR</sequence>
<keyword evidence="2" id="KW-1185">Reference proteome</keyword>
<dbReference type="EMBL" id="MCGT01000093">
    <property type="protein sequence ID" value="ORX41826.1"/>
    <property type="molecule type" value="Genomic_DNA"/>
</dbReference>
<accession>A0A1X2G203</accession>
<evidence type="ECO:0000313" key="2">
    <source>
        <dbReference type="Proteomes" id="UP000242146"/>
    </source>
</evidence>
<evidence type="ECO:0000313" key="1">
    <source>
        <dbReference type="EMBL" id="ORX41826.1"/>
    </source>
</evidence>
<dbReference type="Proteomes" id="UP000242146">
    <property type="component" value="Unassembled WGS sequence"/>
</dbReference>
<proteinExistence type="predicted"/>
<comment type="caution">
    <text evidence="1">The sequence shown here is derived from an EMBL/GenBank/DDBJ whole genome shotgun (WGS) entry which is preliminary data.</text>
</comment>
<gene>
    <name evidence="1" type="ORF">DM01DRAFT_1241518</name>
</gene>
<dbReference type="AlphaFoldDB" id="A0A1X2G203"/>